<dbReference type="Pfam" id="PF13521">
    <property type="entry name" value="AAA_28"/>
    <property type="match status" value="1"/>
</dbReference>
<gene>
    <name evidence="2" type="ORF">GCM10009007_19830</name>
</gene>
<evidence type="ECO:0000313" key="3">
    <source>
        <dbReference type="Proteomes" id="UP000614287"/>
    </source>
</evidence>
<accession>A0A8J3G0Z3</accession>
<dbReference type="InterPro" id="IPR052735">
    <property type="entry name" value="NAD_biosynth-regulator"/>
</dbReference>
<organism evidence="2 3">
    <name type="scientific">Formosimonas limnophila</name>
    <dbReference type="NCBI Taxonomy" id="1384487"/>
    <lineage>
        <taxon>Bacteria</taxon>
        <taxon>Pseudomonadati</taxon>
        <taxon>Pseudomonadota</taxon>
        <taxon>Betaproteobacteria</taxon>
        <taxon>Burkholderiales</taxon>
        <taxon>Burkholderiaceae</taxon>
        <taxon>Formosimonas</taxon>
    </lineage>
</organism>
<keyword evidence="3" id="KW-1185">Reference proteome</keyword>
<reference evidence="2" key="2">
    <citation type="submission" date="2020-09" db="EMBL/GenBank/DDBJ databases">
        <authorList>
            <person name="Sun Q."/>
            <person name="Kim S."/>
        </authorList>
    </citation>
    <scope>NUCLEOTIDE SEQUENCE</scope>
    <source>
        <strain evidence="2">KCTC 32501</strain>
    </source>
</reference>
<comment type="caution">
    <text evidence="2">The sequence shown here is derived from an EMBL/GenBank/DDBJ whole genome shotgun (WGS) entry which is preliminary data.</text>
</comment>
<feature type="domain" description="NadR/Ttd14 AAA" evidence="1">
    <location>
        <begin position="3"/>
        <end position="158"/>
    </location>
</feature>
<name>A0A8J3G0Z3_9BURK</name>
<dbReference type="AlphaFoldDB" id="A0A8J3G0Z3"/>
<reference evidence="2" key="1">
    <citation type="journal article" date="2014" name="Int. J. Syst. Evol. Microbiol.">
        <title>Complete genome sequence of Corynebacterium casei LMG S-19264T (=DSM 44701T), isolated from a smear-ripened cheese.</title>
        <authorList>
            <consortium name="US DOE Joint Genome Institute (JGI-PGF)"/>
            <person name="Walter F."/>
            <person name="Albersmeier A."/>
            <person name="Kalinowski J."/>
            <person name="Ruckert C."/>
        </authorList>
    </citation>
    <scope>NUCLEOTIDE SEQUENCE</scope>
    <source>
        <strain evidence="2">KCTC 32501</strain>
    </source>
</reference>
<dbReference type="InterPro" id="IPR038727">
    <property type="entry name" value="NadR/Ttd14_AAA_dom"/>
</dbReference>
<evidence type="ECO:0000259" key="1">
    <source>
        <dbReference type="Pfam" id="PF13521"/>
    </source>
</evidence>
<protein>
    <recommendedName>
        <fullName evidence="1">NadR/Ttd14 AAA domain-containing protein</fullName>
    </recommendedName>
</protein>
<sequence>MKKIVVVGPESTGKSSLCEALAEHYQGLWVREFAREYLTEHGTDYSFEDLLTIAKGQLALEDAATALAVREGTPYLFFDTDMHVMHVWSTFVFGKEHELVEQERARREYDMYLLACPDLPWTRDHLREYPDLETRDKLYQVYKEILKSQHTPWAEVRGIGPVRTQCAIDAVNQLFDSGR</sequence>
<dbReference type="PANTHER" id="PTHR37512">
    <property type="entry name" value="TRIFUNCTIONAL NAD BIOSYNTHESIS/REGULATOR PROTEIN NADR"/>
    <property type="match status" value="1"/>
</dbReference>
<proteinExistence type="predicted"/>
<dbReference type="Gene3D" id="3.40.50.300">
    <property type="entry name" value="P-loop containing nucleotide triphosphate hydrolases"/>
    <property type="match status" value="1"/>
</dbReference>
<dbReference type="SUPFAM" id="SSF52540">
    <property type="entry name" value="P-loop containing nucleoside triphosphate hydrolases"/>
    <property type="match status" value="1"/>
</dbReference>
<dbReference type="PANTHER" id="PTHR37512:SF1">
    <property type="entry name" value="NADR_TTD14 AAA DOMAIN-CONTAINING PROTEIN"/>
    <property type="match status" value="1"/>
</dbReference>
<dbReference type="InterPro" id="IPR027417">
    <property type="entry name" value="P-loop_NTPase"/>
</dbReference>
<evidence type="ECO:0000313" key="2">
    <source>
        <dbReference type="EMBL" id="GHA78786.1"/>
    </source>
</evidence>
<dbReference type="Proteomes" id="UP000614287">
    <property type="component" value="Unassembled WGS sequence"/>
</dbReference>
<dbReference type="EMBL" id="BMZG01000013">
    <property type="protein sequence ID" value="GHA78786.1"/>
    <property type="molecule type" value="Genomic_DNA"/>
</dbReference>